<dbReference type="OrthoDB" id="6431392at2759"/>
<dbReference type="Pfam" id="PF20700">
    <property type="entry name" value="Mutator"/>
    <property type="match status" value="1"/>
</dbReference>
<proteinExistence type="predicted"/>
<dbReference type="Proteomes" id="UP000887116">
    <property type="component" value="Unassembled WGS sequence"/>
</dbReference>
<evidence type="ECO:0000313" key="2">
    <source>
        <dbReference type="EMBL" id="GFR28751.1"/>
    </source>
</evidence>
<evidence type="ECO:0000313" key="3">
    <source>
        <dbReference type="Proteomes" id="UP000887116"/>
    </source>
</evidence>
<organism evidence="2 3">
    <name type="scientific">Trichonephila clavata</name>
    <name type="common">Joro spider</name>
    <name type="synonym">Nephila clavata</name>
    <dbReference type="NCBI Taxonomy" id="2740835"/>
    <lineage>
        <taxon>Eukaryota</taxon>
        <taxon>Metazoa</taxon>
        <taxon>Ecdysozoa</taxon>
        <taxon>Arthropoda</taxon>
        <taxon>Chelicerata</taxon>
        <taxon>Arachnida</taxon>
        <taxon>Araneae</taxon>
        <taxon>Araneomorphae</taxon>
        <taxon>Entelegynae</taxon>
        <taxon>Araneoidea</taxon>
        <taxon>Nephilidae</taxon>
        <taxon>Trichonephila</taxon>
    </lineage>
</organism>
<dbReference type="AlphaFoldDB" id="A0A8X6LZN1"/>
<sequence length="127" mass="14192">MNVRYTSKDKFASCEKVTSEVMKSYAEEEMLKAILEEKQLAESRGDIDSDGYYCITLIVDGGWCKRSYGHGYYASSEVSVLIGMSTQKIVFIGVRKKVCLICCAIANGKERSPVLKKLERTINSNGK</sequence>
<feature type="domain" description="Mutator-like transposase" evidence="1">
    <location>
        <begin position="1"/>
        <end position="110"/>
    </location>
</feature>
<accession>A0A8X6LZN1</accession>
<protein>
    <recommendedName>
        <fullName evidence="1">Mutator-like transposase domain-containing protein</fullName>
    </recommendedName>
</protein>
<dbReference type="InterPro" id="IPR049012">
    <property type="entry name" value="Mutator_transp_dom"/>
</dbReference>
<name>A0A8X6LZN1_TRICU</name>
<evidence type="ECO:0000259" key="1">
    <source>
        <dbReference type="Pfam" id="PF20700"/>
    </source>
</evidence>
<gene>
    <name evidence="2" type="primary">AVEN_122758_1</name>
    <name evidence="2" type="ORF">TNCT_119551</name>
</gene>
<dbReference type="EMBL" id="BMAO01019153">
    <property type="protein sequence ID" value="GFR28751.1"/>
    <property type="molecule type" value="Genomic_DNA"/>
</dbReference>
<comment type="caution">
    <text evidence="2">The sequence shown here is derived from an EMBL/GenBank/DDBJ whole genome shotgun (WGS) entry which is preliminary data.</text>
</comment>
<keyword evidence="3" id="KW-1185">Reference proteome</keyword>
<reference evidence="2" key="1">
    <citation type="submission" date="2020-07" db="EMBL/GenBank/DDBJ databases">
        <title>Multicomponent nature underlies the extraordinary mechanical properties of spider dragline silk.</title>
        <authorList>
            <person name="Kono N."/>
            <person name="Nakamura H."/>
            <person name="Mori M."/>
            <person name="Yoshida Y."/>
            <person name="Ohtoshi R."/>
            <person name="Malay A.D."/>
            <person name="Moran D.A.P."/>
            <person name="Tomita M."/>
            <person name="Numata K."/>
            <person name="Arakawa K."/>
        </authorList>
    </citation>
    <scope>NUCLEOTIDE SEQUENCE</scope>
</reference>